<gene>
    <name evidence="1" type="ORF">QE364_000686</name>
</gene>
<organism evidence="1 2">
    <name type="scientific">Nocardioides zeae</name>
    <dbReference type="NCBI Taxonomy" id="1457234"/>
    <lineage>
        <taxon>Bacteria</taxon>
        <taxon>Bacillati</taxon>
        <taxon>Actinomycetota</taxon>
        <taxon>Actinomycetes</taxon>
        <taxon>Propionibacteriales</taxon>
        <taxon>Nocardioidaceae</taxon>
        <taxon>Nocardioides</taxon>
    </lineage>
</organism>
<sequence length="513" mass="51624">MGASRSFRPYDGTVNGSVEDSTTVEVDAAVAAATAAAPQLAATPPRRRAVWWYTVAQALVAAQDELAALADAETALGTARLEGEVDRAAGQLRFYSDVAAEGSHLGIAVDSATETTPELRRVHQPLGPVAVFGASNFPFAFGSLGHDTASALAAGCPVIVKAHPAHPLLSVRLVELAQDALAAAGAPDGTISTVHGMAAGVALVQHPQVRAVGFTGSQGGGLALWRAANERDVVVPVFAEMGTVNPVVVTAAGASDPARIAAGYVESFTLGSGQFCTKPGLLLVPSGAGVAAAVADRLARTPAPAPLLTRSIAEAAAGGVADMAAAGARVVARVPGTGAGWAVDTTVLTAPAAALTGGSRLLEECFAPVSVVVEYASSEELDGVLSRLQGCLVGAVMTGGESDPDAPRVVAQLATKAGRVAVDTWPTGVALGWAQHHGGPWPATTSPAHTSVGASALARWVRPVVYQSAPAAWLPDAGRPGNPWGVTRCVDGVREPARRAEVDHPAASGSSAS</sequence>
<keyword evidence="1" id="KW-0560">Oxidoreductase</keyword>
<dbReference type="Proteomes" id="UP001261666">
    <property type="component" value="Unassembled WGS sequence"/>
</dbReference>
<evidence type="ECO:0000313" key="1">
    <source>
        <dbReference type="EMBL" id="MDR6208994.1"/>
    </source>
</evidence>
<proteinExistence type="predicted"/>
<evidence type="ECO:0000313" key="2">
    <source>
        <dbReference type="Proteomes" id="UP001261666"/>
    </source>
</evidence>
<reference evidence="1" key="1">
    <citation type="submission" date="2023-08" db="EMBL/GenBank/DDBJ databases">
        <title>Functional and genomic diversity of the sorghum phyllosphere microbiome.</title>
        <authorList>
            <person name="Shade A."/>
        </authorList>
    </citation>
    <scope>NUCLEOTIDE SEQUENCE</scope>
    <source>
        <strain evidence="1">SORGH_AS_0885</strain>
    </source>
</reference>
<accession>A0ACC6IE84</accession>
<dbReference type="EC" id="1.2.1.4" evidence="1"/>
<keyword evidence="2" id="KW-1185">Reference proteome</keyword>
<comment type="caution">
    <text evidence="1">The sequence shown here is derived from an EMBL/GenBank/DDBJ whole genome shotgun (WGS) entry which is preliminary data.</text>
</comment>
<name>A0ACC6IE84_9ACTN</name>
<dbReference type="EMBL" id="JAVIZJ010000002">
    <property type="protein sequence ID" value="MDR6208994.1"/>
    <property type="molecule type" value="Genomic_DNA"/>
</dbReference>
<protein>
    <submittedName>
        <fullName evidence="1">NADP-dependent aldehyde dehydrogenase</fullName>
        <ecNumber evidence="1">1.2.1.4</ecNumber>
    </submittedName>
</protein>